<dbReference type="RefSeq" id="WP_127831084.1">
    <property type="nucleotide sequence ID" value="NZ_RZYA01000015.1"/>
</dbReference>
<evidence type="ECO:0000313" key="2">
    <source>
        <dbReference type="Proteomes" id="UP000283128"/>
    </source>
</evidence>
<evidence type="ECO:0000313" key="1">
    <source>
        <dbReference type="EMBL" id="RVU20477.1"/>
    </source>
</evidence>
<keyword evidence="2" id="KW-1185">Reference proteome</keyword>
<protein>
    <submittedName>
        <fullName evidence="1">Uncharacterized protein</fullName>
    </submittedName>
</protein>
<sequence length="286" mass="31732">MRPFFSSGANLALAHLEALAKAVPDAVLGTYADYLNEHQTVASAVLEICADRRPDLWYRRADAQRGVDDLSSTSNRPQKWEEFSREGVVGFDGATEGWLIPKTVIILTMAILDAFHFKTPEVYHLSGPSMVQYIGSLGADLEDLYRAVAPKIGLPTRLVFNLVPTALMTLGAPDGECSSVDRLVEAWLAVQGTRQHHPLPSRAEDRPTFFHTRQAKQSRARTELAWAAASCPFPFHRSRVPEFCSQYDLLALDATWFVHPWGAETPLGEVGRMLRAVNDIRSDANT</sequence>
<dbReference type="EMBL" id="RZYA01000015">
    <property type="protein sequence ID" value="RVU20477.1"/>
    <property type="molecule type" value="Genomic_DNA"/>
</dbReference>
<comment type="caution">
    <text evidence="1">The sequence shown here is derived from an EMBL/GenBank/DDBJ whole genome shotgun (WGS) entry which is preliminary data.</text>
</comment>
<dbReference type="AlphaFoldDB" id="A0A437PDZ0"/>
<organism evidence="1 2">
    <name type="scientific">Streptomyces antnestii</name>
    <dbReference type="NCBI Taxonomy" id="2494256"/>
    <lineage>
        <taxon>Bacteria</taxon>
        <taxon>Bacillati</taxon>
        <taxon>Actinomycetota</taxon>
        <taxon>Actinomycetes</taxon>
        <taxon>Kitasatosporales</taxon>
        <taxon>Streptomycetaceae</taxon>
        <taxon>Streptomyces</taxon>
    </lineage>
</organism>
<gene>
    <name evidence="1" type="ORF">EOT10_27815</name>
</gene>
<dbReference type="Proteomes" id="UP000283128">
    <property type="component" value="Unassembled WGS sequence"/>
</dbReference>
<accession>A0A437PDZ0</accession>
<reference evidence="1 2" key="1">
    <citation type="submission" date="2019-01" db="EMBL/GenBank/DDBJ databases">
        <title>Genome sequences of Streptomyces and Rhizobium isolates collected from root and soil.</title>
        <authorList>
            <person name="Chhettri S."/>
            <person name="Sevigny J.L."/>
            <person name="Sen A."/>
            <person name="Ennis N."/>
            <person name="Tisa L."/>
        </authorList>
    </citation>
    <scope>NUCLEOTIDE SEQUENCE [LARGE SCALE GENOMIC DNA]</scope>
    <source>
        <strain evidence="1 2">San01</strain>
    </source>
</reference>
<name>A0A437PDZ0_9ACTN</name>
<proteinExistence type="predicted"/>